<evidence type="ECO:0000313" key="3">
    <source>
        <dbReference type="EMBL" id="RYR71035.1"/>
    </source>
</evidence>
<dbReference type="GO" id="GO:0000723">
    <property type="term" value="P:telomere maintenance"/>
    <property type="evidence" value="ECO:0007669"/>
    <property type="project" value="TreeGrafter"/>
</dbReference>
<sequence length="122" mass="13634">MANKEALVLLLDVGPSMHSVIPVIEKLCSMLVQKKLIYNRHDKVGVVLFGTKETYNELTLELGGYRHVVVLKNLKDVDGDMVEALQKLPRGTKDGDCIHRAIGFILLKLLLVQCYVFLVATD</sequence>
<gene>
    <name evidence="3" type="ORF">Ahy_A02g005336</name>
</gene>
<dbReference type="SUPFAM" id="SSF53300">
    <property type="entry name" value="vWA-like"/>
    <property type="match status" value="1"/>
</dbReference>
<dbReference type="GO" id="GO:0003690">
    <property type="term" value="F:double-stranded DNA binding"/>
    <property type="evidence" value="ECO:0007669"/>
    <property type="project" value="TreeGrafter"/>
</dbReference>
<dbReference type="EMBL" id="SDMP01000002">
    <property type="protein sequence ID" value="RYR71035.1"/>
    <property type="molecule type" value="Genomic_DNA"/>
</dbReference>
<proteinExistence type="predicted"/>
<feature type="domain" description="Ku70/Ku80 N-terminal alpha/beta" evidence="2">
    <location>
        <begin position="6"/>
        <end position="87"/>
    </location>
</feature>
<dbReference type="Pfam" id="PF03731">
    <property type="entry name" value="Ku_N"/>
    <property type="match status" value="1"/>
</dbReference>
<keyword evidence="1" id="KW-1133">Transmembrane helix</keyword>
<dbReference type="Proteomes" id="UP000289738">
    <property type="component" value="Chromosome A02"/>
</dbReference>
<accession>A0A445E6V6</accession>
<keyword evidence="4" id="KW-1185">Reference proteome</keyword>
<keyword evidence="1" id="KW-0812">Transmembrane</keyword>
<protein>
    <recommendedName>
        <fullName evidence="2">Ku70/Ku80 N-terminal alpha/beta domain-containing protein</fullName>
    </recommendedName>
</protein>
<evidence type="ECO:0000313" key="4">
    <source>
        <dbReference type="Proteomes" id="UP000289738"/>
    </source>
</evidence>
<dbReference type="GO" id="GO:0043564">
    <property type="term" value="C:Ku70:Ku80 complex"/>
    <property type="evidence" value="ECO:0007669"/>
    <property type="project" value="TreeGrafter"/>
</dbReference>
<dbReference type="Gene3D" id="3.40.50.410">
    <property type="entry name" value="von Willebrand factor, type A domain"/>
    <property type="match status" value="1"/>
</dbReference>
<organism evidence="3 4">
    <name type="scientific">Arachis hypogaea</name>
    <name type="common">Peanut</name>
    <dbReference type="NCBI Taxonomy" id="3818"/>
    <lineage>
        <taxon>Eukaryota</taxon>
        <taxon>Viridiplantae</taxon>
        <taxon>Streptophyta</taxon>
        <taxon>Embryophyta</taxon>
        <taxon>Tracheophyta</taxon>
        <taxon>Spermatophyta</taxon>
        <taxon>Magnoliopsida</taxon>
        <taxon>eudicotyledons</taxon>
        <taxon>Gunneridae</taxon>
        <taxon>Pentapetalae</taxon>
        <taxon>rosids</taxon>
        <taxon>fabids</taxon>
        <taxon>Fabales</taxon>
        <taxon>Fabaceae</taxon>
        <taxon>Papilionoideae</taxon>
        <taxon>50 kb inversion clade</taxon>
        <taxon>dalbergioids sensu lato</taxon>
        <taxon>Dalbergieae</taxon>
        <taxon>Pterocarpus clade</taxon>
        <taxon>Arachis</taxon>
    </lineage>
</organism>
<dbReference type="PANTHER" id="PTHR12604:SF4">
    <property type="entry name" value="X-RAY REPAIR CROSS-COMPLEMENTING PROTEIN 5"/>
    <property type="match status" value="1"/>
</dbReference>
<dbReference type="GO" id="GO:0006303">
    <property type="term" value="P:double-strand break repair via nonhomologous end joining"/>
    <property type="evidence" value="ECO:0007669"/>
    <property type="project" value="TreeGrafter"/>
</dbReference>
<reference evidence="3 4" key="1">
    <citation type="submission" date="2019-01" db="EMBL/GenBank/DDBJ databases">
        <title>Sequencing of cultivated peanut Arachis hypogaea provides insights into genome evolution and oil improvement.</title>
        <authorList>
            <person name="Chen X."/>
        </authorList>
    </citation>
    <scope>NUCLEOTIDE SEQUENCE [LARGE SCALE GENOMIC DNA]</scope>
    <source>
        <strain evidence="4">cv. Fuhuasheng</strain>
        <tissue evidence="3">Leaves</tissue>
    </source>
</reference>
<dbReference type="InterPro" id="IPR005161">
    <property type="entry name" value="Ku_N"/>
</dbReference>
<evidence type="ECO:0000256" key="1">
    <source>
        <dbReference type="SAM" id="Phobius"/>
    </source>
</evidence>
<name>A0A445E6V6_ARAHY</name>
<feature type="transmembrane region" description="Helical" evidence="1">
    <location>
        <begin position="97"/>
        <end position="120"/>
    </location>
</feature>
<dbReference type="GO" id="GO:0042162">
    <property type="term" value="F:telomeric DNA binding"/>
    <property type="evidence" value="ECO:0007669"/>
    <property type="project" value="TreeGrafter"/>
</dbReference>
<dbReference type="InterPro" id="IPR036465">
    <property type="entry name" value="vWFA_dom_sf"/>
</dbReference>
<comment type="caution">
    <text evidence="3">The sequence shown here is derived from an EMBL/GenBank/DDBJ whole genome shotgun (WGS) entry which is preliminary data.</text>
</comment>
<dbReference type="PANTHER" id="PTHR12604">
    <property type="entry name" value="KU AUTOANTIGEN DNA HELICASE"/>
    <property type="match status" value="1"/>
</dbReference>
<dbReference type="AlphaFoldDB" id="A0A445E6V6"/>
<keyword evidence="1" id="KW-0472">Membrane</keyword>
<evidence type="ECO:0000259" key="2">
    <source>
        <dbReference type="Pfam" id="PF03731"/>
    </source>
</evidence>